<dbReference type="AlphaFoldDB" id="A0A9R1WAV9"/>
<evidence type="ECO:0000313" key="2">
    <source>
        <dbReference type="EMBL" id="KAJ0221806.1"/>
    </source>
</evidence>
<evidence type="ECO:0000259" key="1">
    <source>
        <dbReference type="Pfam" id="PF10551"/>
    </source>
</evidence>
<keyword evidence="3" id="KW-1185">Reference proteome</keyword>
<dbReference type="PANTHER" id="PTHR31973">
    <property type="entry name" value="POLYPROTEIN, PUTATIVE-RELATED"/>
    <property type="match status" value="1"/>
</dbReference>
<name>A0A9R1WAV9_LACSA</name>
<reference evidence="2 3" key="1">
    <citation type="journal article" date="2017" name="Nat. Commun.">
        <title>Genome assembly with in vitro proximity ligation data and whole-genome triplication in lettuce.</title>
        <authorList>
            <person name="Reyes-Chin-Wo S."/>
            <person name="Wang Z."/>
            <person name="Yang X."/>
            <person name="Kozik A."/>
            <person name="Arikit S."/>
            <person name="Song C."/>
            <person name="Xia L."/>
            <person name="Froenicke L."/>
            <person name="Lavelle D.O."/>
            <person name="Truco M.J."/>
            <person name="Xia R."/>
            <person name="Zhu S."/>
            <person name="Xu C."/>
            <person name="Xu H."/>
            <person name="Xu X."/>
            <person name="Cox K."/>
            <person name="Korf I."/>
            <person name="Meyers B.C."/>
            <person name="Michelmore R.W."/>
        </authorList>
    </citation>
    <scope>NUCLEOTIDE SEQUENCE [LARGE SCALE GENOMIC DNA]</scope>
    <source>
        <strain evidence="3">cv. Salinas</strain>
        <tissue evidence="2">Seedlings</tissue>
    </source>
</reference>
<evidence type="ECO:0000313" key="3">
    <source>
        <dbReference type="Proteomes" id="UP000235145"/>
    </source>
</evidence>
<comment type="caution">
    <text evidence="2">The sequence shown here is derived from an EMBL/GenBank/DDBJ whole genome shotgun (WGS) entry which is preliminary data.</text>
</comment>
<organism evidence="2 3">
    <name type="scientific">Lactuca sativa</name>
    <name type="common">Garden lettuce</name>
    <dbReference type="NCBI Taxonomy" id="4236"/>
    <lineage>
        <taxon>Eukaryota</taxon>
        <taxon>Viridiplantae</taxon>
        <taxon>Streptophyta</taxon>
        <taxon>Embryophyta</taxon>
        <taxon>Tracheophyta</taxon>
        <taxon>Spermatophyta</taxon>
        <taxon>Magnoliopsida</taxon>
        <taxon>eudicotyledons</taxon>
        <taxon>Gunneridae</taxon>
        <taxon>Pentapetalae</taxon>
        <taxon>asterids</taxon>
        <taxon>campanulids</taxon>
        <taxon>Asterales</taxon>
        <taxon>Asteraceae</taxon>
        <taxon>Cichorioideae</taxon>
        <taxon>Cichorieae</taxon>
        <taxon>Lactucinae</taxon>
        <taxon>Lactuca</taxon>
    </lineage>
</organism>
<protein>
    <recommendedName>
        <fullName evidence="1">MULE transposase domain-containing protein</fullName>
    </recommendedName>
</protein>
<gene>
    <name evidence="2" type="ORF">LSAT_V11C200052110</name>
</gene>
<accession>A0A9R1WAV9</accession>
<dbReference type="Proteomes" id="UP000235145">
    <property type="component" value="Unassembled WGS sequence"/>
</dbReference>
<feature type="domain" description="MULE transposase" evidence="1">
    <location>
        <begin position="115"/>
        <end position="166"/>
    </location>
</feature>
<sequence>MGSSEDGYDDPFAGIYEPFSRLNEMDFELHGIYMDHEPRKEFVSRLDKLNGGYQIYIQKSDNRRIVARCELLRSNLGSTCKVGVTNNPDDKNYFKRFYICFKSLSVCWKIGCRKVIRLDGCFLKGQVQGELLTSIGRNANNQVFPIAWVVVDVEKKDNWTWFLELLRDDLVTTRNFLLYKLRNQAHQKLAKFISKHFWPDLSPFEYFILYSSRKPKIRKYTLEFTVCRKSQNSKSLEFTDVKMEFTAVNPKEYKYDT</sequence>
<dbReference type="Pfam" id="PF10551">
    <property type="entry name" value="MULE"/>
    <property type="match status" value="1"/>
</dbReference>
<dbReference type="InterPro" id="IPR018289">
    <property type="entry name" value="MULE_transposase_dom"/>
</dbReference>
<dbReference type="EMBL" id="NBSK02000002">
    <property type="protein sequence ID" value="KAJ0221806.1"/>
    <property type="molecule type" value="Genomic_DNA"/>
</dbReference>
<dbReference type="PANTHER" id="PTHR31973:SF187">
    <property type="entry name" value="MUTATOR TRANSPOSASE MUDRA PROTEIN"/>
    <property type="match status" value="1"/>
</dbReference>
<proteinExistence type="predicted"/>